<organism evidence="3 4">
    <name type="scientific">Rhodococcus rhodochrous KG-21</name>
    <dbReference type="NCBI Taxonomy" id="1441923"/>
    <lineage>
        <taxon>Bacteria</taxon>
        <taxon>Bacillati</taxon>
        <taxon>Actinomycetota</taxon>
        <taxon>Actinomycetes</taxon>
        <taxon>Mycobacteriales</taxon>
        <taxon>Nocardiaceae</taxon>
        <taxon>Rhodococcus</taxon>
    </lineage>
</organism>
<dbReference type="AlphaFoldDB" id="A0A0M8PHW0"/>
<accession>A0A0M8PHW0</accession>
<gene>
    <name evidence="3" type="ORF">Z051_15850</name>
</gene>
<feature type="region of interest" description="Disordered" evidence="2">
    <location>
        <begin position="220"/>
        <end position="255"/>
    </location>
</feature>
<dbReference type="EMBL" id="AZYO01000042">
    <property type="protein sequence ID" value="KOS55255.1"/>
    <property type="molecule type" value="Genomic_DNA"/>
</dbReference>
<evidence type="ECO:0000256" key="1">
    <source>
        <dbReference type="ARBA" id="ARBA00023172"/>
    </source>
</evidence>
<dbReference type="GO" id="GO:0015074">
    <property type="term" value="P:DNA integration"/>
    <property type="evidence" value="ECO:0007669"/>
    <property type="project" value="InterPro"/>
</dbReference>
<evidence type="ECO:0000313" key="3">
    <source>
        <dbReference type="EMBL" id="KOS55255.1"/>
    </source>
</evidence>
<name>A0A0M8PHW0_RHORH</name>
<reference evidence="4" key="2">
    <citation type="submission" date="2015-01" db="EMBL/GenBank/DDBJ databases">
        <title>Draft genome sequence of potential hydrocarbon metabolising strain of Rhodococcus rhodochrous.</title>
        <authorList>
            <person name="Aggarwal R.K."/>
            <person name="Dawar C."/>
        </authorList>
    </citation>
    <scope>NUCLEOTIDE SEQUENCE [LARGE SCALE GENOMIC DNA]</scope>
    <source>
        <strain evidence="4">KG-21</strain>
    </source>
</reference>
<dbReference type="GO" id="GO:0006310">
    <property type="term" value="P:DNA recombination"/>
    <property type="evidence" value="ECO:0007669"/>
    <property type="project" value="UniProtKB-KW"/>
</dbReference>
<dbReference type="GO" id="GO:0003677">
    <property type="term" value="F:DNA binding"/>
    <property type="evidence" value="ECO:0007669"/>
    <property type="project" value="InterPro"/>
</dbReference>
<evidence type="ECO:0000256" key="2">
    <source>
        <dbReference type="SAM" id="MobiDB-lite"/>
    </source>
</evidence>
<evidence type="ECO:0008006" key="5">
    <source>
        <dbReference type="Google" id="ProtNLM"/>
    </source>
</evidence>
<dbReference type="SUPFAM" id="SSF56349">
    <property type="entry name" value="DNA breaking-rejoining enzymes"/>
    <property type="match status" value="1"/>
</dbReference>
<feature type="compositionally biased region" description="Basic and acidic residues" evidence="2">
    <location>
        <begin position="231"/>
        <end position="248"/>
    </location>
</feature>
<dbReference type="PATRIC" id="fig|1441923.3.peg.3476"/>
<keyword evidence="1" id="KW-0233">DNA recombination</keyword>
<evidence type="ECO:0000313" key="4">
    <source>
        <dbReference type="Proteomes" id="UP000037712"/>
    </source>
</evidence>
<dbReference type="Gene3D" id="1.10.443.10">
    <property type="entry name" value="Intergrase catalytic core"/>
    <property type="match status" value="1"/>
</dbReference>
<proteinExistence type="predicted"/>
<dbReference type="InterPro" id="IPR013762">
    <property type="entry name" value="Integrase-like_cat_sf"/>
</dbReference>
<protein>
    <recommendedName>
        <fullName evidence="5">Recombinase</fullName>
    </recommendedName>
</protein>
<sequence>MTLAQFLHENPATPHTQICRVSAINYFHDRAGVAAPGRITAIRAQLNTRRAARLTQLRGTAEQVLHHIPTVGWPHGLFGRRDAALLVFTVYAGLPFDAVSRLRRSDIDIVAGELFIGGMHQVRVESSSDRSVCPVQVFQQWAQILDFTDRHPSTRLLARHLSLTGDGTDAGGSAPVLPGSRRDGPLFTPIDRWGYLPLIPEPLSAAAIAQLVRARLNGTASPHVLPPRSQTRLERDLREDTEAPERSESSSASTVIELEHEYYTRGIAARQHTFERMRTVDDLLDDMETKADQLLERTLEILELYS</sequence>
<dbReference type="Proteomes" id="UP000037712">
    <property type="component" value="Unassembled WGS sequence"/>
</dbReference>
<comment type="caution">
    <text evidence="3">The sequence shown here is derived from an EMBL/GenBank/DDBJ whole genome shotgun (WGS) entry which is preliminary data.</text>
</comment>
<reference evidence="3 4" key="1">
    <citation type="journal article" date="2015" name="Genome Announc.">
        <title>Draft Genome Sequence of Rhodococcus rhodochrous Strain KG-21, a Soil Isolate from Oil Fields of Krishna-Godavari Basin, India.</title>
        <authorList>
            <person name="Dawar C."/>
            <person name="Aggarwal R.K."/>
        </authorList>
    </citation>
    <scope>NUCLEOTIDE SEQUENCE [LARGE SCALE GENOMIC DNA]</scope>
    <source>
        <strain evidence="3 4">KG-21</strain>
    </source>
</reference>
<dbReference type="InterPro" id="IPR011010">
    <property type="entry name" value="DNA_brk_join_enz"/>
</dbReference>